<dbReference type="Pfam" id="PF00059">
    <property type="entry name" value="Lectin_C"/>
    <property type="match status" value="2"/>
</dbReference>
<dbReference type="PANTHER" id="PTHR45784">
    <property type="entry name" value="C-TYPE LECTIN DOMAIN FAMILY 20 MEMBER A-RELATED"/>
    <property type="match status" value="1"/>
</dbReference>
<sequence length="321" mass="37196">SATNTKCILYVLACCPILALTHCWQQYTDLAPVSNEHDNLKLEQLSGSINRCIWIGLKRNSSYREKWLWSGGGAATMFFWAPGKPNNCHSVEDSGCVWINRWNDANPQNINTFFCYRAIVVEEEQTWEEALDYCREHHDDLASVASETEMLLIQRELKKHNTTELSWISLFSCLGTASGMSTVRIRKLHAWEDVYCNTSIDLHRTYVYIEEKYSWKEEALKYCREHHNDLASVASETEMMLIQKELKKHNTTEHVWIGLRFLSREWLWVDKQEMGYEAWGDGGKPLCPHPKMKCGALQVTGGTQGVWEAHDCVERLNFICY</sequence>
<dbReference type="InterPro" id="IPR016186">
    <property type="entry name" value="C-type_lectin-like/link_sf"/>
</dbReference>
<feature type="chain" id="PRO_5017472492" description="C-type lectin domain-containing protein" evidence="1">
    <location>
        <begin position="24"/>
        <end position="321"/>
    </location>
</feature>
<dbReference type="Ensembl" id="ENSPNYT00000029818.1">
    <property type="protein sequence ID" value="ENSPNYP00000029106.1"/>
    <property type="gene ID" value="ENSPNYG00000021936.1"/>
</dbReference>
<evidence type="ECO:0000256" key="1">
    <source>
        <dbReference type="SAM" id="SignalP"/>
    </source>
</evidence>
<dbReference type="AlphaFoldDB" id="A0A3B4H6S3"/>
<dbReference type="InterPro" id="IPR016187">
    <property type="entry name" value="CTDL_fold"/>
</dbReference>
<evidence type="ECO:0000259" key="2">
    <source>
        <dbReference type="PROSITE" id="PS50041"/>
    </source>
</evidence>
<organism evidence="3">
    <name type="scientific">Pundamilia nyererei</name>
    <dbReference type="NCBI Taxonomy" id="303518"/>
    <lineage>
        <taxon>Eukaryota</taxon>
        <taxon>Metazoa</taxon>
        <taxon>Chordata</taxon>
        <taxon>Craniata</taxon>
        <taxon>Vertebrata</taxon>
        <taxon>Euteleostomi</taxon>
        <taxon>Actinopterygii</taxon>
        <taxon>Neopterygii</taxon>
        <taxon>Teleostei</taxon>
        <taxon>Neoteleostei</taxon>
        <taxon>Acanthomorphata</taxon>
        <taxon>Ovalentaria</taxon>
        <taxon>Cichlomorphae</taxon>
        <taxon>Cichliformes</taxon>
        <taxon>Cichlidae</taxon>
        <taxon>African cichlids</taxon>
        <taxon>Pseudocrenilabrinae</taxon>
        <taxon>Haplochromini</taxon>
        <taxon>Pundamilia</taxon>
    </lineage>
</organism>
<accession>A0A3B4H6S3</accession>
<dbReference type="GeneTree" id="ENSGT00940000163460"/>
<evidence type="ECO:0000313" key="3">
    <source>
        <dbReference type="Ensembl" id="ENSPNYP00000029106.1"/>
    </source>
</evidence>
<dbReference type="PROSITE" id="PS50041">
    <property type="entry name" value="C_TYPE_LECTIN_2"/>
    <property type="match status" value="2"/>
</dbReference>
<feature type="domain" description="C-type lectin" evidence="2">
    <location>
        <begin position="19"/>
        <end position="116"/>
    </location>
</feature>
<dbReference type="Gene3D" id="3.10.100.10">
    <property type="entry name" value="Mannose-Binding Protein A, subunit A"/>
    <property type="match status" value="3"/>
</dbReference>
<feature type="signal peptide" evidence="1">
    <location>
        <begin position="1"/>
        <end position="23"/>
    </location>
</feature>
<dbReference type="SMART" id="SM00034">
    <property type="entry name" value="CLECT"/>
    <property type="match status" value="2"/>
</dbReference>
<proteinExistence type="predicted"/>
<dbReference type="SUPFAM" id="SSF56436">
    <property type="entry name" value="C-type lectin-like"/>
    <property type="match status" value="3"/>
</dbReference>
<reference evidence="3" key="1">
    <citation type="submission" date="2023-09" db="UniProtKB">
        <authorList>
            <consortium name="Ensembl"/>
        </authorList>
    </citation>
    <scope>IDENTIFICATION</scope>
</reference>
<feature type="domain" description="C-type lectin" evidence="2">
    <location>
        <begin position="217"/>
        <end position="321"/>
    </location>
</feature>
<dbReference type="PANTHER" id="PTHR45784:SF8">
    <property type="entry name" value="C-TYPE MANNOSE RECEPTOR 2-RELATED"/>
    <property type="match status" value="1"/>
</dbReference>
<dbReference type="STRING" id="303518.ENSPNYP00000029106"/>
<name>A0A3B4H6S3_9CICH</name>
<protein>
    <recommendedName>
        <fullName evidence="2">C-type lectin domain-containing protein</fullName>
    </recommendedName>
</protein>
<dbReference type="InterPro" id="IPR001304">
    <property type="entry name" value="C-type_lectin-like"/>
</dbReference>
<keyword evidence="1" id="KW-0732">Signal</keyword>